<dbReference type="SUPFAM" id="SSF53649">
    <property type="entry name" value="Alkaline phosphatase-like"/>
    <property type="match status" value="1"/>
</dbReference>
<protein>
    <submittedName>
        <fullName evidence="4">Arylsulfatase</fullName>
    </submittedName>
</protein>
<dbReference type="PANTHER" id="PTHR42693:SF53">
    <property type="entry name" value="ENDO-4-O-SULFATASE"/>
    <property type="match status" value="1"/>
</dbReference>
<keyword evidence="2" id="KW-0378">Hydrolase</keyword>
<comment type="similarity">
    <text evidence="1">Belongs to the sulfatase family.</text>
</comment>
<dbReference type="HOGENOM" id="CLU_006332_9_2_12"/>
<dbReference type="InParanoid" id="F5Y958"/>
<dbReference type="GO" id="GO:0004065">
    <property type="term" value="F:arylsulfatase activity"/>
    <property type="evidence" value="ECO:0007669"/>
    <property type="project" value="TreeGrafter"/>
</dbReference>
<dbReference type="PANTHER" id="PTHR42693">
    <property type="entry name" value="ARYLSULFATASE FAMILY MEMBER"/>
    <property type="match status" value="1"/>
</dbReference>
<accession>F5Y958</accession>
<dbReference type="InterPro" id="IPR050738">
    <property type="entry name" value="Sulfatase"/>
</dbReference>
<organism evidence="4 5">
    <name type="scientific">Leadbettera azotonutricia (strain ATCC BAA-888 / DSM 13862 / ZAS-9)</name>
    <name type="common">Treponema azotonutricium</name>
    <dbReference type="NCBI Taxonomy" id="545695"/>
    <lineage>
        <taxon>Bacteria</taxon>
        <taxon>Pseudomonadati</taxon>
        <taxon>Spirochaetota</taxon>
        <taxon>Spirochaetia</taxon>
        <taxon>Spirochaetales</taxon>
        <taxon>Breznakiellaceae</taxon>
        <taxon>Leadbettera</taxon>
    </lineage>
</organism>
<dbReference type="STRING" id="545695.TREAZ_3262"/>
<feature type="domain" description="Sulfatase N-terminal" evidence="3">
    <location>
        <begin position="6"/>
        <end position="344"/>
    </location>
</feature>
<dbReference type="InterPro" id="IPR017850">
    <property type="entry name" value="Alkaline_phosphatase_core_sf"/>
</dbReference>
<name>F5Y958_LEAAZ</name>
<proteinExistence type="inferred from homology"/>
<dbReference type="eggNOG" id="COG3119">
    <property type="taxonomic scope" value="Bacteria"/>
</dbReference>
<dbReference type="InterPro" id="IPR000917">
    <property type="entry name" value="Sulfatase_N"/>
</dbReference>
<evidence type="ECO:0000259" key="3">
    <source>
        <dbReference type="Pfam" id="PF00884"/>
    </source>
</evidence>
<sequence>MAGQYRNLLFLLADQLRHDAPGYALGGKGLSKTPHIDRLASRGIAYSRAYTPLPVCAPARQSLLCGRHPDSFGAFWNHGFFNTPDFVPPSTLTQNLAACGKRGYFAGKWDIAKGTKPQDFGFSAYCSKSEYALYYKDRYPALNFEGGWMGCESPVKLEDADTHFFARKAVDFIREKPSPNENGFFLWVDFGVPHLPCRPSAPFSAMYSAKDFPPWQGFGDPKENKPYCHKQQTLNWNLDKASWEEMAAQVARYCGVVSQLDDAIGFIVKALEESGHLDDTLIILTSDHGDMCGNHRMFDKHNTMYDDIVRVPLVISGSSFTPHSSEALVSNCLDLPLTISSLMGLPALSGAHGFCLPLKGESTRNFITSSSNGQQFGFFNTRMITDGRYKYVWNLTDVDEFYDAQTDPGECCNLIYDSSMAEYIKKFRRELFNDLKAHGDPFASEWLAPQLLEGRKL</sequence>
<reference evidence="4 5" key="2">
    <citation type="journal article" date="2011" name="ISME J.">
        <title>RNA-seq reveals cooperative metabolic interactions between two termite-gut spirochete species in co-culture.</title>
        <authorList>
            <person name="Rosenthal A.Z."/>
            <person name="Matson E.G."/>
            <person name="Eldar A."/>
            <person name="Leadbetter J.R."/>
        </authorList>
    </citation>
    <scope>NUCLEOTIDE SEQUENCE [LARGE SCALE GENOMIC DNA]</scope>
    <source>
        <strain evidence="5">ATCC BAA-888 / DSM 13862 / ZAS-9</strain>
    </source>
</reference>
<keyword evidence="5" id="KW-1185">Reference proteome</keyword>
<gene>
    <name evidence="4" type="ordered locus">TREAZ_3262</name>
</gene>
<reference evidence="5" key="1">
    <citation type="submission" date="2009-12" db="EMBL/GenBank/DDBJ databases">
        <title>Complete sequence of Treponema azotonutricium strain ZAS-9.</title>
        <authorList>
            <person name="Tetu S.G."/>
            <person name="Matson E."/>
            <person name="Ren Q."/>
            <person name="Seshadri R."/>
            <person name="Elbourne L."/>
            <person name="Hassan K.A."/>
            <person name="Durkin A."/>
            <person name="Radune D."/>
            <person name="Mohamoud Y."/>
            <person name="Shay R."/>
            <person name="Jin S."/>
            <person name="Zhang X."/>
            <person name="Lucey K."/>
            <person name="Ballor N.R."/>
            <person name="Ottesen E."/>
            <person name="Rosenthal R."/>
            <person name="Allen A."/>
            <person name="Leadbetter J.R."/>
            <person name="Paulsen I.T."/>
        </authorList>
    </citation>
    <scope>NUCLEOTIDE SEQUENCE [LARGE SCALE GENOMIC DNA]</scope>
    <source>
        <strain evidence="5">ATCC BAA-888 / DSM 13862 / ZAS-9</strain>
    </source>
</reference>
<dbReference type="KEGG" id="taz:TREAZ_3262"/>
<evidence type="ECO:0000256" key="1">
    <source>
        <dbReference type="ARBA" id="ARBA00008779"/>
    </source>
</evidence>
<dbReference type="EMBL" id="CP001841">
    <property type="protein sequence ID" value="AEF82455.1"/>
    <property type="molecule type" value="Genomic_DNA"/>
</dbReference>
<evidence type="ECO:0000313" key="5">
    <source>
        <dbReference type="Proteomes" id="UP000009222"/>
    </source>
</evidence>
<evidence type="ECO:0000313" key="4">
    <source>
        <dbReference type="EMBL" id="AEF82455.1"/>
    </source>
</evidence>
<dbReference type="Proteomes" id="UP000009222">
    <property type="component" value="Chromosome"/>
</dbReference>
<dbReference type="AlphaFoldDB" id="F5Y958"/>
<dbReference type="Pfam" id="PF00884">
    <property type="entry name" value="Sulfatase"/>
    <property type="match status" value="1"/>
</dbReference>
<evidence type="ECO:0000256" key="2">
    <source>
        <dbReference type="ARBA" id="ARBA00022801"/>
    </source>
</evidence>
<dbReference type="Gene3D" id="3.40.720.10">
    <property type="entry name" value="Alkaline Phosphatase, subunit A"/>
    <property type="match status" value="1"/>
</dbReference>